<comment type="caution">
    <text evidence="7">The sequence shown here is derived from an EMBL/GenBank/DDBJ whole genome shotgun (WGS) entry which is preliminary data.</text>
</comment>
<accession>A0A3E0DSY1</accession>
<dbReference type="InterPro" id="IPR025943">
    <property type="entry name" value="Sigma_54_int_dom_ATP-bd_2"/>
</dbReference>
<dbReference type="PROSITE" id="PS50045">
    <property type="entry name" value="SIGMA54_INTERACT_4"/>
    <property type="match status" value="1"/>
</dbReference>
<proteinExistence type="predicted"/>
<keyword evidence="1" id="KW-0547">Nucleotide-binding</keyword>
<evidence type="ECO:0000313" key="7">
    <source>
        <dbReference type="EMBL" id="REG86657.1"/>
    </source>
</evidence>
<gene>
    <name evidence="7" type="ORF">DFP81_101222</name>
</gene>
<reference evidence="7 8" key="1">
    <citation type="submission" date="2018-08" db="EMBL/GenBank/DDBJ databases">
        <title>Genomic Encyclopedia of Type Strains, Phase III (KMG-III): the genomes of soil and plant-associated and newly described type strains.</title>
        <authorList>
            <person name="Whitman W."/>
        </authorList>
    </citation>
    <scope>NUCLEOTIDE SEQUENCE [LARGE SCALE GENOMIC DNA]</scope>
    <source>
        <strain evidence="7 8">CECT 7375</strain>
    </source>
</reference>
<evidence type="ECO:0000256" key="5">
    <source>
        <dbReference type="ARBA" id="ARBA00023163"/>
    </source>
</evidence>
<dbReference type="Gene3D" id="3.40.50.300">
    <property type="entry name" value="P-loop containing nucleotide triphosphate hydrolases"/>
    <property type="match status" value="1"/>
</dbReference>
<dbReference type="CDD" id="cd00009">
    <property type="entry name" value="AAA"/>
    <property type="match status" value="1"/>
</dbReference>
<dbReference type="GO" id="GO:0006355">
    <property type="term" value="P:regulation of DNA-templated transcription"/>
    <property type="evidence" value="ECO:0007669"/>
    <property type="project" value="InterPro"/>
</dbReference>
<dbReference type="GO" id="GO:0005524">
    <property type="term" value="F:ATP binding"/>
    <property type="evidence" value="ECO:0007669"/>
    <property type="project" value="UniProtKB-KW"/>
</dbReference>
<dbReference type="InterPro" id="IPR003593">
    <property type="entry name" value="AAA+_ATPase"/>
</dbReference>
<dbReference type="InterPro" id="IPR027417">
    <property type="entry name" value="P-loop_NTPase"/>
</dbReference>
<keyword evidence="2" id="KW-0067">ATP-binding</keyword>
<dbReference type="SMART" id="SM00382">
    <property type="entry name" value="AAA"/>
    <property type="match status" value="1"/>
</dbReference>
<dbReference type="RefSeq" id="WP_115895912.1">
    <property type="nucleotide sequence ID" value="NZ_QUNG01000001.1"/>
</dbReference>
<dbReference type="PRINTS" id="PR01590">
    <property type="entry name" value="HTHFIS"/>
</dbReference>
<dbReference type="GO" id="GO:0043565">
    <property type="term" value="F:sequence-specific DNA binding"/>
    <property type="evidence" value="ECO:0007669"/>
    <property type="project" value="InterPro"/>
</dbReference>
<keyword evidence="4" id="KW-0238">DNA-binding</keyword>
<protein>
    <submittedName>
        <fullName evidence="7">Fis family sigma54 specific transcriptional regulator</fullName>
    </submittedName>
</protein>
<dbReference type="InterPro" id="IPR009057">
    <property type="entry name" value="Homeodomain-like_sf"/>
</dbReference>
<evidence type="ECO:0000256" key="2">
    <source>
        <dbReference type="ARBA" id="ARBA00022840"/>
    </source>
</evidence>
<dbReference type="PROSITE" id="PS00688">
    <property type="entry name" value="SIGMA54_INTERACT_3"/>
    <property type="match status" value="1"/>
</dbReference>
<dbReference type="InterPro" id="IPR002078">
    <property type="entry name" value="Sigma_54_int"/>
</dbReference>
<dbReference type="Pfam" id="PF02954">
    <property type="entry name" value="HTH_8"/>
    <property type="match status" value="1"/>
</dbReference>
<dbReference type="AlphaFoldDB" id="A0A3E0DSY1"/>
<evidence type="ECO:0000256" key="1">
    <source>
        <dbReference type="ARBA" id="ARBA00022741"/>
    </source>
</evidence>
<dbReference type="Proteomes" id="UP000256542">
    <property type="component" value="Unassembled WGS sequence"/>
</dbReference>
<feature type="domain" description="Sigma-54 factor interaction" evidence="6">
    <location>
        <begin position="141"/>
        <end position="369"/>
    </location>
</feature>
<dbReference type="SUPFAM" id="SSF52540">
    <property type="entry name" value="P-loop containing nucleoside triphosphate hydrolases"/>
    <property type="match status" value="1"/>
</dbReference>
<sequence length="447" mass="49556">MPSPKLFIHTRDPSLASALLSLESVRQFELMVSNQTECWLEQLTNAQCQVALIEVDNMEQASFAALQDSELLNRVEFSFFSQGKPDPLLDQVMQKGAGFHYRAPVNYSLVDASLRESFIELSDNTRPASSNTSHLDQFGQLVGSSVAMHSLYRTIRKVAATTTNAFIIGESGSGKELVANTLHIFSERSAAPFVAINCGALSPELIDSELFGHVKGAFTGAYKDHEGVFEQAQGGTLFLDEITEMPYEHQVKLLRVLESGEYKPVGGQNVKTANVRIIAATNRDLGEAIKEETFREDLYFRLAQFPISVPPLREREDDARGLAQHFLAYRNAQDKTQKSLSASTLDKIQAYSWPGNVRELKHTIERACILANDVIEPEHLIINSLGDTEQADDGHGIPVGMRLDDIEKIAITETLKENDGNKTDTAQQLGISVKTLYNKLDKYDSSN</sequence>
<dbReference type="Pfam" id="PF00158">
    <property type="entry name" value="Sigma54_activat"/>
    <property type="match status" value="1"/>
</dbReference>
<organism evidence="7 8">
    <name type="scientific">Marinomonas pollencensis</name>
    <dbReference type="NCBI Taxonomy" id="491954"/>
    <lineage>
        <taxon>Bacteria</taxon>
        <taxon>Pseudomonadati</taxon>
        <taxon>Pseudomonadota</taxon>
        <taxon>Gammaproteobacteria</taxon>
        <taxon>Oceanospirillales</taxon>
        <taxon>Oceanospirillaceae</taxon>
        <taxon>Marinomonas</taxon>
    </lineage>
</organism>
<dbReference type="FunFam" id="3.40.50.300:FF:000006">
    <property type="entry name" value="DNA-binding transcriptional regulator NtrC"/>
    <property type="match status" value="1"/>
</dbReference>
<dbReference type="PROSITE" id="PS00676">
    <property type="entry name" value="SIGMA54_INTERACT_2"/>
    <property type="match status" value="1"/>
</dbReference>
<evidence type="ECO:0000256" key="4">
    <source>
        <dbReference type="ARBA" id="ARBA00023125"/>
    </source>
</evidence>
<name>A0A3E0DSY1_9GAMM</name>
<evidence type="ECO:0000256" key="3">
    <source>
        <dbReference type="ARBA" id="ARBA00023015"/>
    </source>
</evidence>
<keyword evidence="5" id="KW-0804">Transcription</keyword>
<keyword evidence="8" id="KW-1185">Reference proteome</keyword>
<dbReference type="InterPro" id="IPR058031">
    <property type="entry name" value="AAA_lid_NorR"/>
</dbReference>
<dbReference type="Gene3D" id="1.10.8.60">
    <property type="match status" value="1"/>
</dbReference>
<evidence type="ECO:0000313" key="8">
    <source>
        <dbReference type="Proteomes" id="UP000256542"/>
    </source>
</evidence>
<dbReference type="Pfam" id="PF25601">
    <property type="entry name" value="AAA_lid_14"/>
    <property type="match status" value="1"/>
</dbReference>
<evidence type="ECO:0000259" key="6">
    <source>
        <dbReference type="PROSITE" id="PS50045"/>
    </source>
</evidence>
<dbReference type="EMBL" id="QUNG01000001">
    <property type="protein sequence ID" value="REG86657.1"/>
    <property type="molecule type" value="Genomic_DNA"/>
</dbReference>
<dbReference type="PANTHER" id="PTHR32071">
    <property type="entry name" value="TRANSCRIPTIONAL REGULATORY PROTEIN"/>
    <property type="match status" value="1"/>
</dbReference>
<dbReference type="SUPFAM" id="SSF46689">
    <property type="entry name" value="Homeodomain-like"/>
    <property type="match status" value="1"/>
</dbReference>
<keyword evidence="3" id="KW-0805">Transcription regulation</keyword>
<dbReference type="Gene3D" id="1.10.10.60">
    <property type="entry name" value="Homeodomain-like"/>
    <property type="match status" value="1"/>
</dbReference>
<dbReference type="InterPro" id="IPR025944">
    <property type="entry name" value="Sigma_54_int_dom_CS"/>
</dbReference>
<dbReference type="InterPro" id="IPR002197">
    <property type="entry name" value="HTH_Fis"/>
</dbReference>
<dbReference type="OrthoDB" id="9804019at2"/>